<dbReference type="Proteomes" id="UP000499080">
    <property type="component" value="Unassembled WGS sequence"/>
</dbReference>
<comment type="caution">
    <text evidence="1">The sequence shown here is derived from an EMBL/GenBank/DDBJ whole genome shotgun (WGS) entry which is preliminary data.</text>
</comment>
<dbReference type="InterPro" id="IPR036397">
    <property type="entry name" value="RNaseH_sf"/>
</dbReference>
<proteinExistence type="predicted"/>
<keyword evidence="2" id="KW-1185">Reference proteome</keyword>
<dbReference type="Gene3D" id="3.30.420.10">
    <property type="entry name" value="Ribonuclease H-like superfamily/Ribonuclease H"/>
    <property type="match status" value="1"/>
</dbReference>
<organism evidence="1 2">
    <name type="scientific">Araneus ventricosus</name>
    <name type="common">Orbweaver spider</name>
    <name type="synonym">Epeira ventricosa</name>
    <dbReference type="NCBI Taxonomy" id="182803"/>
    <lineage>
        <taxon>Eukaryota</taxon>
        <taxon>Metazoa</taxon>
        <taxon>Ecdysozoa</taxon>
        <taxon>Arthropoda</taxon>
        <taxon>Chelicerata</taxon>
        <taxon>Arachnida</taxon>
        <taxon>Araneae</taxon>
        <taxon>Araneomorphae</taxon>
        <taxon>Entelegynae</taxon>
        <taxon>Araneoidea</taxon>
        <taxon>Araneidae</taxon>
        <taxon>Araneus</taxon>
    </lineage>
</organism>
<evidence type="ECO:0008006" key="3">
    <source>
        <dbReference type="Google" id="ProtNLM"/>
    </source>
</evidence>
<evidence type="ECO:0000313" key="1">
    <source>
        <dbReference type="EMBL" id="GBL96790.1"/>
    </source>
</evidence>
<accession>A0A4Y2BX64</accession>
<dbReference type="AlphaFoldDB" id="A0A4Y2BX64"/>
<reference evidence="1 2" key="1">
    <citation type="journal article" date="2019" name="Sci. Rep.">
        <title>Orb-weaving spider Araneus ventricosus genome elucidates the spidroin gene catalogue.</title>
        <authorList>
            <person name="Kono N."/>
            <person name="Nakamura H."/>
            <person name="Ohtoshi R."/>
            <person name="Moran D.A.P."/>
            <person name="Shinohara A."/>
            <person name="Yoshida Y."/>
            <person name="Fujiwara M."/>
            <person name="Mori M."/>
            <person name="Tomita M."/>
            <person name="Arakawa K."/>
        </authorList>
    </citation>
    <scope>NUCLEOTIDE SEQUENCE [LARGE SCALE GENOMIC DNA]</scope>
</reference>
<dbReference type="EMBL" id="BGPR01084771">
    <property type="protein sequence ID" value="GBL96790.1"/>
    <property type="molecule type" value="Genomic_DNA"/>
</dbReference>
<name>A0A4Y2BX64_ARAVE</name>
<gene>
    <name evidence="1" type="ORF">AVEN_141226_1</name>
</gene>
<dbReference type="GO" id="GO:0003676">
    <property type="term" value="F:nucleic acid binding"/>
    <property type="evidence" value="ECO:0007669"/>
    <property type="project" value="InterPro"/>
</dbReference>
<protein>
    <recommendedName>
        <fullName evidence="3">Mariner Mos1 transposase</fullName>
    </recommendedName>
</protein>
<dbReference type="OrthoDB" id="10042427at2759"/>
<sequence>MSGRIDALAMCELRSGIRYSLLKNKVGLWKTINGDVSCQTLQRMQRVILTSGFVIIHDNAHLFSDIVTQQFLEQFKLGVSDHPAYSPDLATCDFYLFPE</sequence>
<evidence type="ECO:0000313" key="2">
    <source>
        <dbReference type="Proteomes" id="UP000499080"/>
    </source>
</evidence>